<dbReference type="EMBL" id="ONZF01000011">
    <property type="protein sequence ID" value="SPJ25761.1"/>
    <property type="molecule type" value="Genomic_DNA"/>
</dbReference>
<feature type="domain" description="FAD-binding PCMH-type" evidence="3">
    <location>
        <begin position="1"/>
        <end position="171"/>
    </location>
</feature>
<evidence type="ECO:0000259" key="3">
    <source>
        <dbReference type="PROSITE" id="PS51387"/>
    </source>
</evidence>
<keyword evidence="5" id="KW-1185">Reference proteome</keyword>
<dbReference type="GO" id="GO:0071949">
    <property type="term" value="F:FAD binding"/>
    <property type="evidence" value="ECO:0007669"/>
    <property type="project" value="InterPro"/>
</dbReference>
<dbReference type="InterPro" id="IPR016164">
    <property type="entry name" value="FAD-linked_Oxase-like_C"/>
</dbReference>
<dbReference type="Proteomes" id="UP000244912">
    <property type="component" value="Unassembled WGS sequence"/>
</dbReference>
<evidence type="ECO:0000256" key="2">
    <source>
        <dbReference type="ARBA" id="ARBA00022827"/>
    </source>
</evidence>
<dbReference type="RefSeq" id="WP_108895491.1">
    <property type="nucleotide sequence ID" value="NZ_ONZF01000011.1"/>
</dbReference>
<dbReference type="InterPro" id="IPR036318">
    <property type="entry name" value="FAD-bd_PCMH-like_sf"/>
</dbReference>
<dbReference type="OrthoDB" id="9811557at2"/>
<dbReference type="Pfam" id="PF01565">
    <property type="entry name" value="FAD_binding_4"/>
    <property type="match status" value="1"/>
</dbReference>
<gene>
    <name evidence="4" type="ORF">PAA8504_03612</name>
</gene>
<evidence type="ECO:0000313" key="4">
    <source>
        <dbReference type="EMBL" id="SPJ25761.1"/>
    </source>
</evidence>
<dbReference type="PROSITE" id="PS51387">
    <property type="entry name" value="FAD_PCMH"/>
    <property type="match status" value="1"/>
</dbReference>
<dbReference type="Gene3D" id="3.30.465.10">
    <property type="match status" value="1"/>
</dbReference>
<keyword evidence="2" id="KW-0274">FAD</keyword>
<evidence type="ECO:0000256" key="1">
    <source>
        <dbReference type="ARBA" id="ARBA00022630"/>
    </source>
</evidence>
<proteinExistence type="predicted"/>
<dbReference type="InterPro" id="IPR016169">
    <property type="entry name" value="FAD-bd_PCMH_sub2"/>
</dbReference>
<accession>A0A2R8C024</accession>
<sequence>MLEPESEADLARMVRDATGPLEVRGGGTRAPLAGGDLTTRRMSGIVLYEPGALTMVARAGTPMVEIEDALTREGQRLAFEPWDSRRVLGRDGTPTLGGCVATNASGPRRMVAGAARDSVIGVRFVDGDGAVIKNGGRVMKNVTGIDLTKLMCGSRGRLGILTEIGLKLLPGVAATATLRAHGLDPAGAVAAMSAALGTPFEVTGAVHEPQLGTMLRIEGSETSVAYRAERLRHALAAYGEWQLEGDVSWTDLRDATGFAAPSDDLWRISVRPSHAAQLVAGLPGRWMMDWGGGLIWAEAPAGTDLRALMGLPGHATLIRADPETHAALGTIHPGSDAVERLTRDIAARFDPRGIFAGAVPA</sequence>
<dbReference type="GO" id="GO:0016491">
    <property type="term" value="F:oxidoreductase activity"/>
    <property type="evidence" value="ECO:0007669"/>
    <property type="project" value="UniProtKB-KW"/>
</dbReference>
<keyword evidence="1" id="KW-0285">Flavoprotein</keyword>
<reference evidence="4 5" key="1">
    <citation type="submission" date="2018-03" db="EMBL/GenBank/DDBJ databases">
        <authorList>
            <person name="Keele B.F."/>
        </authorList>
    </citation>
    <scope>NUCLEOTIDE SEQUENCE [LARGE SCALE GENOMIC DNA]</scope>
    <source>
        <strain evidence="4 5">CECT 8504</strain>
    </source>
</reference>
<protein>
    <submittedName>
        <fullName evidence="4">Putative FAD-linked oxidoreductase</fullName>
        <ecNumber evidence="4">1.-.-.-</ecNumber>
    </submittedName>
</protein>
<dbReference type="EC" id="1.-.-.-" evidence="4"/>
<dbReference type="PANTHER" id="PTHR11748:SF103">
    <property type="entry name" value="GLYCOLATE OXIDASE SUBUNIT GLCE"/>
    <property type="match status" value="1"/>
</dbReference>
<dbReference type="PANTHER" id="PTHR11748">
    <property type="entry name" value="D-LACTATE DEHYDROGENASE"/>
    <property type="match status" value="1"/>
</dbReference>
<dbReference type="SUPFAM" id="SSF56176">
    <property type="entry name" value="FAD-binding/transporter-associated domain-like"/>
    <property type="match status" value="1"/>
</dbReference>
<dbReference type="InterPro" id="IPR006094">
    <property type="entry name" value="Oxid_FAD_bind_N"/>
</dbReference>
<name>A0A2R8C024_9RHOB</name>
<dbReference type="AlphaFoldDB" id="A0A2R8C024"/>
<dbReference type="SUPFAM" id="SSF55103">
    <property type="entry name" value="FAD-linked oxidases, C-terminal domain"/>
    <property type="match status" value="1"/>
</dbReference>
<evidence type="ECO:0000313" key="5">
    <source>
        <dbReference type="Proteomes" id="UP000244912"/>
    </source>
</evidence>
<keyword evidence="4" id="KW-0560">Oxidoreductase</keyword>
<organism evidence="4 5">
    <name type="scientific">Palleronia abyssalis</name>
    <dbReference type="NCBI Taxonomy" id="1501240"/>
    <lineage>
        <taxon>Bacteria</taxon>
        <taxon>Pseudomonadati</taxon>
        <taxon>Pseudomonadota</taxon>
        <taxon>Alphaproteobacteria</taxon>
        <taxon>Rhodobacterales</taxon>
        <taxon>Roseobacteraceae</taxon>
        <taxon>Palleronia</taxon>
    </lineage>
</organism>
<dbReference type="InterPro" id="IPR016166">
    <property type="entry name" value="FAD-bd_PCMH"/>
</dbReference>